<comment type="function">
    <text evidence="1 6">Required for the transposition of the insertion element.</text>
</comment>
<dbReference type="GO" id="GO:0004803">
    <property type="term" value="F:transposase activity"/>
    <property type="evidence" value="ECO:0007669"/>
    <property type="project" value="UniProtKB-UniRule"/>
</dbReference>
<evidence type="ECO:0000256" key="6">
    <source>
        <dbReference type="RuleBase" id="RU365089"/>
    </source>
</evidence>
<evidence type="ECO:0000313" key="7">
    <source>
        <dbReference type="EMBL" id="ATQ67698.1"/>
    </source>
</evidence>
<accession>A0A2D2CY76</accession>
<dbReference type="EMBL" id="CP023737">
    <property type="protein sequence ID" value="ATQ67698.1"/>
    <property type="molecule type" value="Genomic_DNA"/>
</dbReference>
<dbReference type="GO" id="GO:0003677">
    <property type="term" value="F:DNA binding"/>
    <property type="evidence" value="ECO:0007669"/>
    <property type="project" value="UniProtKB-UniRule"/>
</dbReference>
<dbReference type="AlphaFoldDB" id="A0A2D2CY76"/>
<name>A0A2D2CY76_METT3</name>
<dbReference type="Pfam" id="PF00872">
    <property type="entry name" value="Transposase_mut"/>
    <property type="match status" value="1"/>
</dbReference>
<evidence type="ECO:0000256" key="1">
    <source>
        <dbReference type="ARBA" id="ARBA00002190"/>
    </source>
</evidence>
<dbReference type="GO" id="GO:0006313">
    <property type="term" value="P:DNA transposition"/>
    <property type="evidence" value="ECO:0007669"/>
    <property type="project" value="UniProtKB-UniRule"/>
</dbReference>
<evidence type="ECO:0000256" key="3">
    <source>
        <dbReference type="ARBA" id="ARBA00022578"/>
    </source>
</evidence>
<gene>
    <name evidence="7" type="ORF">CQW49_07195</name>
</gene>
<organism evidence="7 8">
    <name type="scientific">Methylosinus trichosporium (strain ATCC 35070 / NCIMB 11131 / UNIQEM 75 / OB3b)</name>
    <dbReference type="NCBI Taxonomy" id="595536"/>
    <lineage>
        <taxon>Bacteria</taxon>
        <taxon>Pseudomonadati</taxon>
        <taxon>Pseudomonadota</taxon>
        <taxon>Alphaproteobacteria</taxon>
        <taxon>Hyphomicrobiales</taxon>
        <taxon>Methylocystaceae</taxon>
        <taxon>Methylosinus</taxon>
    </lineage>
</organism>
<dbReference type="Proteomes" id="UP000230709">
    <property type="component" value="Chromosome"/>
</dbReference>
<dbReference type="PANTHER" id="PTHR33217">
    <property type="entry name" value="TRANSPOSASE FOR INSERTION SEQUENCE ELEMENT IS1081"/>
    <property type="match status" value="1"/>
</dbReference>
<dbReference type="KEGG" id="mtw:CQW49_07195"/>
<dbReference type="STRING" id="595536.GCA_000178815_03717"/>
<dbReference type="PANTHER" id="PTHR33217:SF9">
    <property type="entry name" value="MUTATOR FAMILY TRANSPOSASE"/>
    <property type="match status" value="1"/>
</dbReference>
<reference evidence="8" key="1">
    <citation type="submission" date="2017-10" db="EMBL/GenBank/DDBJ databases">
        <title>Completed PacBio SMRT sequence of Methylosinus trichosporium OB3b reveals presence of a third large plasmid.</title>
        <authorList>
            <person name="Charles T.C."/>
            <person name="Lynch M.D.J."/>
            <person name="Heil J.R."/>
            <person name="Cheng J."/>
        </authorList>
    </citation>
    <scope>NUCLEOTIDE SEQUENCE [LARGE SCALE GENOMIC DNA]</scope>
    <source>
        <strain evidence="8">OB3b</strain>
    </source>
</reference>
<protein>
    <recommendedName>
        <fullName evidence="6">Mutator family transposase</fullName>
    </recommendedName>
</protein>
<evidence type="ECO:0000256" key="5">
    <source>
        <dbReference type="ARBA" id="ARBA00023172"/>
    </source>
</evidence>
<keyword evidence="6" id="KW-0814">Transposable element</keyword>
<sequence>MGSAADEELDALLPALYLAGVSTGDFQDVLTGLLGKDAPNLSPAVISRLKGEWEEDYRSWQTRDLAARRYVYLWADGVYLQARMEPQAECMLVLIGATPEGKQGSESGLTG</sequence>
<dbReference type="InterPro" id="IPR001207">
    <property type="entry name" value="Transposase_mutator"/>
</dbReference>
<evidence type="ECO:0000256" key="4">
    <source>
        <dbReference type="ARBA" id="ARBA00023125"/>
    </source>
</evidence>
<keyword evidence="3 6" id="KW-0815">Transposition</keyword>
<proteinExistence type="inferred from homology"/>
<keyword evidence="8" id="KW-1185">Reference proteome</keyword>
<keyword evidence="5 6" id="KW-0233">DNA recombination</keyword>
<evidence type="ECO:0000256" key="2">
    <source>
        <dbReference type="ARBA" id="ARBA00010961"/>
    </source>
</evidence>
<evidence type="ECO:0000313" key="8">
    <source>
        <dbReference type="Proteomes" id="UP000230709"/>
    </source>
</evidence>
<keyword evidence="4 6" id="KW-0238">DNA-binding</keyword>
<comment type="similarity">
    <text evidence="2 6">Belongs to the transposase mutator family.</text>
</comment>